<sequence length="269" mass="30732">MIKKYHTHTPMRALLEIKMADWDDEDFEPLGFNVKQSDKWEGEDEEDQDVKENWFDEEEDSEKKSKPSENQTEAAPQAKVKKRKTVKQAIQDKEEKAKERTLKRQEESKSSQEEELTEEERLAEKLRRQKLVEDADLELAKQAFGVKDDVGSKSIDDLNPSTKEEFVELSKLLVGKLSNYESNAEYVPFLEMLFRDLCASLDAEDVKRLGSTINVLSSEKLKAQKAKKSKKAVKKATLSGASAKAGRKEDLDAFGGGNYDYGDEFDDFM</sequence>
<comment type="subunit">
    <text evidence="4">Component of the eukaryotic translation initiation factor 3 (eIF-3) complex.</text>
</comment>
<dbReference type="GO" id="GO:0005852">
    <property type="term" value="C:eukaryotic translation initiation factor 3 complex"/>
    <property type="evidence" value="ECO:0007669"/>
    <property type="project" value="UniProtKB-UniRule"/>
</dbReference>
<dbReference type="GO" id="GO:0001732">
    <property type="term" value="P:formation of cytoplasmic translation initiation complex"/>
    <property type="evidence" value="ECO:0007669"/>
    <property type="project" value="UniProtKB-UniRule"/>
</dbReference>
<feature type="compositionally biased region" description="Acidic residues" evidence="5">
    <location>
        <begin position="41"/>
        <end position="60"/>
    </location>
</feature>
<evidence type="ECO:0000256" key="3">
    <source>
        <dbReference type="ARBA" id="ARBA00022917"/>
    </source>
</evidence>
<dbReference type="STRING" id="50429.A0A2B4SZB0"/>
<comment type="subcellular location">
    <subcellularLocation>
        <location evidence="4">Cytoplasm</location>
    </subcellularLocation>
</comment>
<dbReference type="Gene3D" id="1.10.246.60">
    <property type="entry name" value="Eukaryotic translation initiation factor 3 like domains"/>
    <property type="match status" value="1"/>
</dbReference>
<dbReference type="GO" id="GO:0016282">
    <property type="term" value="C:eukaryotic 43S preinitiation complex"/>
    <property type="evidence" value="ECO:0007669"/>
    <property type="project" value="UniProtKB-UniRule"/>
</dbReference>
<dbReference type="Pfam" id="PF08597">
    <property type="entry name" value="eIF3_subunit"/>
    <property type="match status" value="1"/>
</dbReference>
<evidence type="ECO:0000313" key="7">
    <source>
        <dbReference type="Proteomes" id="UP000225706"/>
    </source>
</evidence>
<dbReference type="OrthoDB" id="20381at2759"/>
<gene>
    <name evidence="6" type="ORF">AWC38_SpisGene644</name>
</gene>
<proteinExistence type="inferred from homology"/>
<dbReference type="PANTHER" id="PTHR21681:SF0">
    <property type="entry name" value="EUKARYOTIC TRANSLATION INITIATION FACTOR 3 SUBUNIT J"/>
    <property type="match status" value="1"/>
</dbReference>
<keyword evidence="3 4" id="KW-0648">Protein biosynthesis</keyword>
<evidence type="ECO:0000256" key="1">
    <source>
        <dbReference type="ARBA" id="ARBA00022490"/>
    </source>
</evidence>
<evidence type="ECO:0000313" key="6">
    <source>
        <dbReference type="EMBL" id="PFX34423.1"/>
    </source>
</evidence>
<feature type="compositionally biased region" description="Basic and acidic residues" evidence="5">
    <location>
        <begin position="90"/>
        <end position="112"/>
    </location>
</feature>
<dbReference type="InterPro" id="IPR023194">
    <property type="entry name" value="eIF3-like_dom_sf"/>
</dbReference>
<evidence type="ECO:0000256" key="4">
    <source>
        <dbReference type="HAMAP-Rule" id="MF_03009"/>
    </source>
</evidence>
<dbReference type="InterPro" id="IPR013906">
    <property type="entry name" value="eIF3j"/>
</dbReference>
<dbReference type="EMBL" id="LSMT01000004">
    <property type="protein sequence ID" value="PFX34423.1"/>
    <property type="molecule type" value="Genomic_DNA"/>
</dbReference>
<comment type="function">
    <text evidence="4">Component of the eukaryotic translation initiation factor 3 (eIF-3) complex, which is involved in protein synthesis of a specialized repertoire of mRNAs and, together with other initiation factors, stimulates binding of mRNA and methionyl-tRNAi to the 40S ribosome. The eIF-3 complex specifically targets and initiates translation of a subset of mRNAs involved in cell proliferation.</text>
</comment>
<evidence type="ECO:0000256" key="2">
    <source>
        <dbReference type="ARBA" id="ARBA00022540"/>
    </source>
</evidence>
<comment type="similarity">
    <text evidence="4">Belongs to the eIF-3 subunit J family.</text>
</comment>
<accession>A0A2B4SZB0</accession>
<feature type="region of interest" description="Disordered" evidence="5">
    <location>
        <begin position="28"/>
        <end position="121"/>
    </location>
</feature>
<dbReference type="GO" id="GO:0003743">
    <property type="term" value="F:translation initiation factor activity"/>
    <property type="evidence" value="ECO:0007669"/>
    <property type="project" value="UniProtKB-UniRule"/>
</dbReference>
<dbReference type="PANTHER" id="PTHR21681">
    <property type="entry name" value="EUKARYOTIC TRANSLATION INITIATION FACTOR 3 SUBUNIT J"/>
    <property type="match status" value="1"/>
</dbReference>
<keyword evidence="7" id="KW-1185">Reference proteome</keyword>
<dbReference type="GO" id="GO:0033290">
    <property type="term" value="C:eukaryotic 48S preinitiation complex"/>
    <property type="evidence" value="ECO:0007669"/>
    <property type="project" value="UniProtKB-UniRule"/>
</dbReference>
<comment type="caution">
    <text evidence="6">The sequence shown here is derived from an EMBL/GenBank/DDBJ whole genome shotgun (WGS) entry which is preliminary data.</text>
</comment>
<dbReference type="HAMAP" id="MF_03009">
    <property type="entry name" value="eIF3j"/>
    <property type="match status" value="1"/>
</dbReference>
<feature type="region of interest" description="Disordered" evidence="5">
    <location>
        <begin position="234"/>
        <end position="269"/>
    </location>
</feature>
<name>A0A2B4SZB0_STYPI</name>
<organism evidence="6 7">
    <name type="scientific">Stylophora pistillata</name>
    <name type="common">Smooth cauliflower coral</name>
    <dbReference type="NCBI Taxonomy" id="50429"/>
    <lineage>
        <taxon>Eukaryota</taxon>
        <taxon>Metazoa</taxon>
        <taxon>Cnidaria</taxon>
        <taxon>Anthozoa</taxon>
        <taxon>Hexacorallia</taxon>
        <taxon>Scleractinia</taxon>
        <taxon>Astrocoeniina</taxon>
        <taxon>Pocilloporidae</taxon>
        <taxon>Stylophora</taxon>
    </lineage>
</organism>
<keyword evidence="2 4" id="KW-0396">Initiation factor</keyword>
<reference evidence="7" key="1">
    <citation type="journal article" date="2017" name="bioRxiv">
        <title>Comparative analysis of the genomes of Stylophora pistillata and Acropora digitifera provides evidence for extensive differences between species of corals.</title>
        <authorList>
            <person name="Voolstra C.R."/>
            <person name="Li Y."/>
            <person name="Liew Y.J."/>
            <person name="Baumgarten S."/>
            <person name="Zoccola D."/>
            <person name="Flot J.-F."/>
            <person name="Tambutte S."/>
            <person name="Allemand D."/>
            <person name="Aranda M."/>
        </authorList>
    </citation>
    <scope>NUCLEOTIDE SEQUENCE [LARGE SCALE GENOMIC DNA]</scope>
</reference>
<dbReference type="AlphaFoldDB" id="A0A2B4SZB0"/>
<keyword evidence="1 4" id="KW-0963">Cytoplasm</keyword>
<evidence type="ECO:0000256" key="5">
    <source>
        <dbReference type="SAM" id="MobiDB-lite"/>
    </source>
</evidence>
<dbReference type="Proteomes" id="UP000225706">
    <property type="component" value="Unassembled WGS sequence"/>
</dbReference>
<protein>
    <recommendedName>
        <fullName evidence="4">Eukaryotic translation initiation factor 3 subunit J</fullName>
        <shortName evidence="4">eIF3j</shortName>
    </recommendedName>
</protein>